<gene>
    <name evidence="1" type="ORF">EYZ11_008936</name>
</gene>
<dbReference type="Proteomes" id="UP000308092">
    <property type="component" value="Unassembled WGS sequence"/>
</dbReference>
<comment type="caution">
    <text evidence="1">The sequence shown here is derived from an EMBL/GenBank/DDBJ whole genome shotgun (WGS) entry which is preliminary data.</text>
</comment>
<proteinExistence type="predicted"/>
<dbReference type="AlphaFoldDB" id="A0A4S3J957"/>
<dbReference type="EMBL" id="SOSA01000401">
    <property type="protein sequence ID" value="THC91593.1"/>
    <property type="molecule type" value="Genomic_DNA"/>
</dbReference>
<evidence type="ECO:0000313" key="1">
    <source>
        <dbReference type="EMBL" id="THC91593.1"/>
    </source>
</evidence>
<sequence>MVMEYFISTRVLYVFPCIGGYLTLSSDLANGFTYAGTDHQILLRPV</sequence>
<name>A0A4S3J957_9EURO</name>
<protein>
    <submittedName>
        <fullName evidence="1">Uncharacterized protein</fullName>
    </submittedName>
</protein>
<keyword evidence="2" id="KW-1185">Reference proteome</keyword>
<accession>A0A4S3J957</accession>
<dbReference type="VEuPathDB" id="FungiDB:EYZ11_008936"/>
<evidence type="ECO:0000313" key="2">
    <source>
        <dbReference type="Proteomes" id="UP000308092"/>
    </source>
</evidence>
<organism evidence="1 2">
    <name type="scientific">Aspergillus tanneri</name>
    <dbReference type="NCBI Taxonomy" id="1220188"/>
    <lineage>
        <taxon>Eukaryota</taxon>
        <taxon>Fungi</taxon>
        <taxon>Dikarya</taxon>
        <taxon>Ascomycota</taxon>
        <taxon>Pezizomycotina</taxon>
        <taxon>Eurotiomycetes</taxon>
        <taxon>Eurotiomycetidae</taxon>
        <taxon>Eurotiales</taxon>
        <taxon>Aspergillaceae</taxon>
        <taxon>Aspergillus</taxon>
        <taxon>Aspergillus subgen. Circumdati</taxon>
    </lineage>
</organism>
<reference evidence="1 2" key="1">
    <citation type="submission" date="2019-03" db="EMBL/GenBank/DDBJ databases">
        <title>The genome sequence of a newly discovered highly antifungal drug resistant Aspergillus species, Aspergillus tanneri NIH 1004.</title>
        <authorList>
            <person name="Mounaud S."/>
            <person name="Singh I."/>
            <person name="Joardar V."/>
            <person name="Pakala S."/>
            <person name="Pakala S."/>
            <person name="Venepally P."/>
            <person name="Hoover J."/>
            <person name="Nierman W."/>
            <person name="Chung J."/>
            <person name="Losada L."/>
        </authorList>
    </citation>
    <scope>NUCLEOTIDE SEQUENCE [LARGE SCALE GENOMIC DNA]</scope>
    <source>
        <strain evidence="1 2">NIH1004</strain>
    </source>
</reference>